<feature type="transmembrane region" description="Helical" evidence="2">
    <location>
        <begin position="359"/>
        <end position="376"/>
    </location>
</feature>
<feature type="region of interest" description="Disordered" evidence="1">
    <location>
        <begin position="113"/>
        <end position="186"/>
    </location>
</feature>
<dbReference type="WBParaSite" id="Pan_g22115.t1">
    <property type="protein sequence ID" value="Pan_g22115.t1"/>
    <property type="gene ID" value="Pan_g22115"/>
</dbReference>
<feature type="transmembrane region" description="Helical" evidence="2">
    <location>
        <begin position="206"/>
        <end position="225"/>
    </location>
</feature>
<evidence type="ECO:0000256" key="1">
    <source>
        <dbReference type="SAM" id="MobiDB-lite"/>
    </source>
</evidence>
<evidence type="ECO:0000313" key="4">
    <source>
        <dbReference type="WBParaSite" id="Pan_g22115.t1"/>
    </source>
</evidence>
<keyword evidence="3" id="KW-1185">Reference proteome</keyword>
<keyword evidence="2" id="KW-1133">Transmembrane helix</keyword>
<accession>A0A7E4VJX8</accession>
<feature type="transmembrane region" description="Helical" evidence="2">
    <location>
        <begin position="422"/>
        <end position="445"/>
    </location>
</feature>
<name>A0A7E4VJX8_PANRE</name>
<feature type="compositionally biased region" description="Low complexity" evidence="1">
    <location>
        <begin position="113"/>
        <end position="139"/>
    </location>
</feature>
<protein>
    <submittedName>
        <fullName evidence="4">GPS domain-containing protein</fullName>
    </submittedName>
</protein>
<feature type="transmembrane region" description="Helical" evidence="2">
    <location>
        <begin position="237"/>
        <end position="258"/>
    </location>
</feature>
<keyword evidence="2" id="KW-0812">Transmembrane</keyword>
<feature type="compositionally biased region" description="Gly residues" evidence="1">
    <location>
        <begin position="140"/>
        <end position="154"/>
    </location>
</feature>
<feature type="compositionally biased region" description="Polar residues" evidence="1">
    <location>
        <begin position="520"/>
        <end position="529"/>
    </location>
</feature>
<dbReference type="AlphaFoldDB" id="A0A7E4VJX8"/>
<feature type="transmembrane region" description="Helical" evidence="2">
    <location>
        <begin position="270"/>
        <end position="288"/>
    </location>
</feature>
<sequence length="561" mass="62382">MDALEPSVDFLQVTKTMTSFMEFEKMLCRRHFTTFVKFEGVVWQQRVSSDDTVTCQCDGVTSVSNGNICEATATEYTSGCTCLYQNGVFTITQSGDDYIATCATATTSETTSSLATSAAPSTVVSSTGSSDNSSDSGDGSDSGGDGGTGGGGTGSDTDSDGSGDDGSSSDPDSDDGNSTETETNYTYTGPCDVEALNGKQRRNVKIFFYVGSSWVIFWTLLTIIVNVGCGEWGHHRFIGIMEEFCIIVIFVFLGFFVWGQFDFNTKLCKATAIVLDFFMILVLSYFMFEAFFAKSLINGSSKHNGIVLPFLNYILPILIPIIPVVISYWKLKRYYAATGVHCFVIIYTDMFWAFVIPPWIVWSIAMLTAQLAFLACEKHTYDTNERQLYWAFKICKIHPLLSSWLFTAYLLAMFALDTQRFWIFALFLGFCAFLGPAIFVVHTLCYQKTASKIWRATGIDFYRPCPRQKKVSQVYRPPTPPRSPVSATVAPEPQKQKEPVNPYSDTYNAYPPPRPMAPQNGPNYSNDPTRSGEFYDWVADRDASTVHQAKDVLFRRKTTSA</sequence>
<evidence type="ECO:0000256" key="2">
    <source>
        <dbReference type="SAM" id="Phobius"/>
    </source>
</evidence>
<feature type="transmembrane region" description="Helical" evidence="2">
    <location>
        <begin position="397"/>
        <end position="416"/>
    </location>
</feature>
<reference evidence="4" key="2">
    <citation type="submission" date="2020-10" db="UniProtKB">
        <authorList>
            <consortium name="WormBaseParasite"/>
        </authorList>
    </citation>
    <scope>IDENTIFICATION</scope>
</reference>
<reference evidence="3" key="1">
    <citation type="journal article" date="2013" name="Genetics">
        <title>The draft genome and transcriptome of Panagrellus redivivus are shaped by the harsh demands of a free-living lifestyle.</title>
        <authorList>
            <person name="Srinivasan J."/>
            <person name="Dillman A.R."/>
            <person name="Macchietto M.G."/>
            <person name="Heikkinen L."/>
            <person name="Lakso M."/>
            <person name="Fracchia K.M."/>
            <person name="Antoshechkin I."/>
            <person name="Mortazavi A."/>
            <person name="Wong G."/>
            <person name="Sternberg P.W."/>
        </authorList>
    </citation>
    <scope>NUCLEOTIDE SEQUENCE [LARGE SCALE GENOMIC DNA]</scope>
    <source>
        <strain evidence="3">MT8872</strain>
    </source>
</reference>
<feature type="region of interest" description="Disordered" evidence="1">
    <location>
        <begin position="472"/>
        <end position="533"/>
    </location>
</feature>
<feature type="transmembrane region" description="Helical" evidence="2">
    <location>
        <begin position="308"/>
        <end position="329"/>
    </location>
</feature>
<dbReference type="Proteomes" id="UP000492821">
    <property type="component" value="Unassembled WGS sequence"/>
</dbReference>
<proteinExistence type="predicted"/>
<evidence type="ECO:0000313" key="3">
    <source>
        <dbReference type="Proteomes" id="UP000492821"/>
    </source>
</evidence>
<feature type="transmembrane region" description="Helical" evidence="2">
    <location>
        <begin position="334"/>
        <end position="353"/>
    </location>
</feature>
<keyword evidence="2" id="KW-0472">Membrane</keyword>
<organism evidence="3 4">
    <name type="scientific">Panagrellus redivivus</name>
    <name type="common">Microworm</name>
    <dbReference type="NCBI Taxonomy" id="6233"/>
    <lineage>
        <taxon>Eukaryota</taxon>
        <taxon>Metazoa</taxon>
        <taxon>Ecdysozoa</taxon>
        <taxon>Nematoda</taxon>
        <taxon>Chromadorea</taxon>
        <taxon>Rhabditida</taxon>
        <taxon>Tylenchina</taxon>
        <taxon>Panagrolaimomorpha</taxon>
        <taxon>Panagrolaimoidea</taxon>
        <taxon>Panagrolaimidae</taxon>
        <taxon>Panagrellus</taxon>
    </lineage>
</organism>